<feature type="compositionally biased region" description="Low complexity" evidence="2">
    <location>
        <begin position="700"/>
        <end position="713"/>
    </location>
</feature>
<feature type="compositionally biased region" description="Low complexity" evidence="2">
    <location>
        <begin position="1619"/>
        <end position="1632"/>
    </location>
</feature>
<accession>A0A3M6T7T5</accession>
<evidence type="ECO:0000259" key="3">
    <source>
        <dbReference type="PROSITE" id="PS51259"/>
    </source>
</evidence>
<feature type="compositionally biased region" description="Low complexity" evidence="2">
    <location>
        <begin position="1028"/>
        <end position="1044"/>
    </location>
</feature>
<dbReference type="InterPro" id="IPR014772">
    <property type="entry name" value="Munc13_dom-2"/>
</dbReference>
<dbReference type="PROSITE" id="PS51259">
    <property type="entry name" value="MHD2"/>
    <property type="match status" value="1"/>
</dbReference>
<feature type="compositionally biased region" description="Basic and acidic residues" evidence="2">
    <location>
        <begin position="820"/>
        <end position="833"/>
    </location>
</feature>
<feature type="compositionally biased region" description="Basic and acidic residues" evidence="2">
    <location>
        <begin position="736"/>
        <end position="750"/>
    </location>
</feature>
<dbReference type="Gene3D" id="1.20.58.1100">
    <property type="match status" value="1"/>
</dbReference>
<feature type="region of interest" description="Disordered" evidence="2">
    <location>
        <begin position="175"/>
        <end position="200"/>
    </location>
</feature>
<dbReference type="GO" id="GO:0099503">
    <property type="term" value="C:secretory vesicle"/>
    <property type="evidence" value="ECO:0007669"/>
    <property type="project" value="TreeGrafter"/>
</dbReference>
<dbReference type="Proteomes" id="UP000275408">
    <property type="component" value="Unassembled WGS sequence"/>
</dbReference>
<feature type="compositionally biased region" description="Acidic residues" evidence="2">
    <location>
        <begin position="1634"/>
        <end position="1647"/>
    </location>
</feature>
<name>A0A3M6T7T5_POCDA</name>
<feature type="compositionally biased region" description="Basic and acidic residues" evidence="2">
    <location>
        <begin position="964"/>
        <end position="980"/>
    </location>
</feature>
<gene>
    <name evidence="4" type="ORF">pdam_00011708</name>
</gene>
<feature type="region of interest" description="Disordered" evidence="2">
    <location>
        <begin position="41"/>
        <end position="60"/>
    </location>
</feature>
<dbReference type="PANTHER" id="PTHR45999:SF6">
    <property type="entry name" value="MHD2 DOMAIN-CONTAINING PROTEIN"/>
    <property type="match status" value="1"/>
</dbReference>
<evidence type="ECO:0000256" key="2">
    <source>
        <dbReference type="SAM" id="MobiDB-lite"/>
    </source>
</evidence>
<feature type="domain" description="MHD2" evidence="3">
    <location>
        <begin position="1353"/>
        <end position="1463"/>
    </location>
</feature>
<comment type="caution">
    <text evidence="4">The sequence shown here is derived from an EMBL/GenBank/DDBJ whole genome shotgun (WGS) entry which is preliminary data.</text>
</comment>
<protein>
    <recommendedName>
        <fullName evidence="3">MHD2 domain-containing protein</fullName>
    </recommendedName>
</protein>
<evidence type="ECO:0000256" key="1">
    <source>
        <dbReference type="ARBA" id="ARBA00022483"/>
    </source>
</evidence>
<dbReference type="InterPro" id="IPR052095">
    <property type="entry name" value="UNC-13_domain"/>
</dbReference>
<dbReference type="PANTHER" id="PTHR45999">
    <property type="entry name" value="UNC-13-4A, ISOFORM B"/>
    <property type="match status" value="1"/>
</dbReference>
<keyword evidence="5" id="KW-1185">Reference proteome</keyword>
<feature type="compositionally biased region" description="Polar residues" evidence="2">
    <location>
        <begin position="861"/>
        <end position="891"/>
    </location>
</feature>
<feature type="region of interest" description="Disordered" evidence="2">
    <location>
        <begin position="1014"/>
        <end position="1058"/>
    </location>
</feature>
<evidence type="ECO:0000313" key="4">
    <source>
        <dbReference type="EMBL" id="RMX37442.1"/>
    </source>
</evidence>
<keyword evidence="1" id="KW-0268">Exocytosis</keyword>
<feature type="compositionally biased region" description="Polar residues" evidence="2">
    <location>
        <begin position="679"/>
        <end position="695"/>
    </location>
</feature>
<feature type="region of interest" description="Disordered" evidence="2">
    <location>
        <begin position="1619"/>
        <end position="1649"/>
    </location>
</feature>
<evidence type="ECO:0000313" key="5">
    <source>
        <dbReference type="Proteomes" id="UP000275408"/>
    </source>
</evidence>
<feature type="compositionally biased region" description="Basic and acidic residues" evidence="2">
    <location>
        <begin position="1046"/>
        <end position="1058"/>
    </location>
</feature>
<dbReference type="OrthoDB" id="5982964at2759"/>
<organism evidence="4 5">
    <name type="scientific">Pocillopora damicornis</name>
    <name type="common">Cauliflower coral</name>
    <name type="synonym">Millepora damicornis</name>
    <dbReference type="NCBI Taxonomy" id="46731"/>
    <lineage>
        <taxon>Eukaryota</taxon>
        <taxon>Metazoa</taxon>
        <taxon>Cnidaria</taxon>
        <taxon>Anthozoa</taxon>
        <taxon>Hexacorallia</taxon>
        <taxon>Scleractinia</taxon>
        <taxon>Astrocoeniina</taxon>
        <taxon>Pocilloporidae</taxon>
        <taxon>Pocillopora</taxon>
    </lineage>
</organism>
<feature type="compositionally biased region" description="Basic and acidic residues" evidence="2">
    <location>
        <begin position="841"/>
        <end position="851"/>
    </location>
</feature>
<dbReference type="GO" id="GO:0006887">
    <property type="term" value="P:exocytosis"/>
    <property type="evidence" value="ECO:0007669"/>
    <property type="project" value="UniProtKB-KW"/>
</dbReference>
<feature type="compositionally biased region" description="Polar residues" evidence="2">
    <location>
        <begin position="1014"/>
        <end position="1025"/>
    </location>
</feature>
<dbReference type="EMBL" id="RCHS01004116">
    <property type="protein sequence ID" value="RMX37442.1"/>
    <property type="molecule type" value="Genomic_DNA"/>
</dbReference>
<feature type="region of interest" description="Disordered" evidence="2">
    <location>
        <begin position="1569"/>
        <end position="1594"/>
    </location>
</feature>
<sequence length="1758" mass="198039">MVDACAWTSERGLVPRDQVEVLLSLLLKAEKRTWIANISPVNSSEHDDREPAPGEGQSRDCYSVDTGSLLLRHGCSIKGIHREFYALDPRHYCVKVTAEITNPDCSSSQMQVVSGDGINRSGQGISSSLSSTSSQDSTIVRLTIRTPLFELYKNAVLCAQYPVLGASQAAASPYSPASSPFEPPLGSKRRGESSVSDNGHVSPEVCISTLSEELQELVQNVFGLGKRQHKFYCETEIPKQVPRSKEGPKFLVEELLSQQLVLEHNHHPFYRVQAFMDSNVYDDWLIDVKRRIDSLIKGIWQYSLPPVPELPLETPKYHEQYVELMKRLIRYESKQKELHPVYHEAVPIEPLSSPSCQLLKEFSLRYGVGILFCKLSYLEYIVKFFENNIWYIEHTKTSLRDAMNLISSGCQEIFVEEEFKMLLNILSILLNKTKYFLSKLRRIFPADNNPNEGVTALVTLFELTLESARELESEFPSVFNRLPQARQFSSNLSKAPVCDLLASFVENEIEGRYEGLKVKATTALGQNFSMSKLLLKAILEIHHEVSYYNSQYKQAFSRYFDIMKLSACKFYSLLMSDVEELCQNQPRNQRPDNVDCFMLCLAFRLSKLDREWAEYIPHRSQRWRQPFLGFALQWLDATGHLLQALVPQLINHDLWEPVAVIIHRSHEQKRNVKTHPTSRLRSGSVPSLTPSSPSAFKTVAPSAGSPAKSSAAKGKAKSAKGKEPLPSGEKNRKRTLRVEYDSSSEEDGKTVKVQAQVNFPRTKVASSVEKKILEPQNGQAEATSREIPPAMNDPATQPLSGPEETKRSGEGNEQTSSTQDEDRPAQSFEKEESSVPINTQEHQENTIEVHSPKNGTEPMGLQSSGSPADQSDLTDSHTNLSRNQVTPFENDSTYESDSENSIHTSDSFDFIEDRGKAKVPKKSQTKTFQPIEDAIKSGTGRRGFSSSKDCQTCPARHSCFGSENDERSLGVRKSDPDKNKRSAHIPMPRNKRIDKLRPLRASYHSECGSFQSAHGSVFSESTEGSYRTPRSSPTPSQQGQSATQNEGDHHSDRITSRDDTPRWLAISSSFVDVIGAVNRLAAFACHLCEILCPDEAPQRSEQAAATAAACSTAGDEDLGHESLEIKRSLYHRLVQVQSTYTVMLSFVKLYSDNVFAMDTCGLTDEILTDLLGERVQRRLRTQRDEGKLHGCRHNPLASQSCNTTDLQGARIPPCEGMSRMEVNLGGFEPLTRQMGIRLTNVAILRSTLPWLLEHVTSAITNPDLMEYDSCLSYCETGPSLDGISIGSTAEGRIDAPRATTDALYHPGVLTNSVEHFCRLEISQVKLISYRINILFKQLLRTVLDLHLPRYDTKKRLIPAMKYLSRELQKFHDVLYPEDFNKILLNLWDHVVRNFEEECRRLVRRKSCASKQSHLLQQAVSYLMQFFYDGGDGIAFDDFATPMDSVVKHLQLYTTSTDRLISMYRSFNRQVLNMRQQNRNEELTSSMSTSSRLADANALADSFIQAMRKDLHTSRKCFSGAVLVEWVVNYVGNHGYDELGLCIGDTETQTGLDLGQYLLRHRVMICVCPPPHLNRQPSTERTREQQNFEENAPSERGKVLLDDNYLPHIKLFRLGFVGSPTSLSSSRSRTTSSEEGADDGYENDDEDSVGSARDIMDRSYSAQSENDSPKFHNHPKALYKFISEEDSSRTEVKFTLGFTDRLKLPNELKHILRVLYTRKNSDKTARSFLRELPPGYMEEALGSDLLVFWSSGSPISAFC</sequence>
<reference evidence="4 5" key="1">
    <citation type="journal article" date="2018" name="Sci. Rep.">
        <title>Comparative analysis of the Pocillopora damicornis genome highlights role of immune system in coral evolution.</title>
        <authorList>
            <person name="Cunning R."/>
            <person name="Bay R.A."/>
            <person name="Gillette P."/>
            <person name="Baker A.C."/>
            <person name="Traylor-Knowles N."/>
        </authorList>
    </citation>
    <scope>NUCLEOTIDE SEQUENCE [LARGE SCALE GENOMIC DNA]</scope>
    <source>
        <strain evidence="4">RSMAS</strain>
        <tissue evidence="4">Whole animal</tissue>
    </source>
</reference>
<feature type="region of interest" description="Disordered" evidence="2">
    <location>
        <begin position="667"/>
        <end position="995"/>
    </location>
</feature>
<proteinExistence type="predicted"/>